<name>A0A2U3K2V5_9FIRM</name>
<dbReference type="InterPro" id="IPR015590">
    <property type="entry name" value="Aldehyde_DH_dom"/>
</dbReference>
<dbReference type="InterPro" id="IPR016161">
    <property type="entry name" value="Ald_DH/histidinol_DH"/>
</dbReference>
<dbReference type="Gene3D" id="3.40.309.10">
    <property type="entry name" value="Aldehyde Dehydrogenase, Chain A, domain 2"/>
    <property type="match status" value="1"/>
</dbReference>
<dbReference type="Gene3D" id="3.40.605.10">
    <property type="entry name" value="Aldehyde Dehydrogenase, Chain A, domain 1"/>
    <property type="match status" value="1"/>
</dbReference>
<dbReference type="AlphaFoldDB" id="A0A2U3K2V5"/>
<gene>
    <name evidence="3" type="ORF">SBF1_1270013</name>
</gene>
<dbReference type="EC" id="1.2.1.10" evidence="3"/>
<evidence type="ECO:0000259" key="2">
    <source>
        <dbReference type="Pfam" id="PF00171"/>
    </source>
</evidence>
<proteinExistence type="predicted"/>
<organism evidence="3 4">
    <name type="scientific">Candidatus Desulfosporosinus infrequens</name>
    <dbReference type="NCBI Taxonomy" id="2043169"/>
    <lineage>
        <taxon>Bacteria</taxon>
        <taxon>Bacillati</taxon>
        <taxon>Bacillota</taxon>
        <taxon>Clostridia</taxon>
        <taxon>Eubacteriales</taxon>
        <taxon>Desulfitobacteriaceae</taxon>
        <taxon>Desulfosporosinus</taxon>
    </lineage>
</organism>
<dbReference type="PANTHER" id="PTHR11699">
    <property type="entry name" value="ALDEHYDE DEHYDROGENASE-RELATED"/>
    <property type="match status" value="1"/>
</dbReference>
<dbReference type="NCBIfam" id="TIGR02518">
    <property type="entry name" value="EutH_ACDH"/>
    <property type="match status" value="1"/>
</dbReference>
<evidence type="ECO:0000313" key="4">
    <source>
        <dbReference type="Proteomes" id="UP000238916"/>
    </source>
</evidence>
<protein>
    <submittedName>
        <fullName evidence="3">Acetaldehyde dehydrogenase</fullName>
        <ecNumber evidence="3">1.2.1.10</ecNumber>
    </submittedName>
</protein>
<dbReference type="InterPro" id="IPR016163">
    <property type="entry name" value="Ald_DH_C"/>
</dbReference>
<dbReference type="CDD" id="cd07122">
    <property type="entry name" value="ALDH_F20_ACDH"/>
    <property type="match status" value="1"/>
</dbReference>
<dbReference type="EMBL" id="OMOF01000032">
    <property type="protein sequence ID" value="SPF33995.1"/>
    <property type="molecule type" value="Genomic_DNA"/>
</dbReference>
<evidence type="ECO:0000313" key="3">
    <source>
        <dbReference type="EMBL" id="SPF33995.1"/>
    </source>
</evidence>
<dbReference type="InterPro" id="IPR016162">
    <property type="entry name" value="Ald_DH_N"/>
</dbReference>
<keyword evidence="1 3" id="KW-0560">Oxidoreductase</keyword>
<evidence type="ECO:0000256" key="1">
    <source>
        <dbReference type="ARBA" id="ARBA00023002"/>
    </source>
</evidence>
<dbReference type="InterPro" id="IPR013357">
    <property type="entry name" value="Acetaldehyde_DH_acetylating"/>
</dbReference>
<feature type="domain" description="Aldehyde dehydrogenase" evidence="2">
    <location>
        <begin position="13"/>
        <end position="273"/>
    </location>
</feature>
<dbReference type="SUPFAM" id="SSF53720">
    <property type="entry name" value="ALDH-like"/>
    <property type="match status" value="1"/>
</dbReference>
<dbReference type="Pfam" id="PF00171">
    <property type="entry name" value="Aldedh"/>
    <property type="match status" value="1"/>
</dbReference>
<dbReference type="GO" id="GO:0008774">
    <property type="term" value="F:acetaldehyde dehydrogenase (acetylating) activity"/>
    <property type="evidence" value="ECO:0007669"/>
    <property type="project" value="UniProtKB-EC"/>
</dbReference>
<accession>A0A2U3K2V5</accession>
<sequence length="501" mass="53723">MVMELDRDLCSLQETRNLVRAARKAQDVLMNFTQEQVDQIIDMMREAGEANAAKLAMMAVSETGMGNYNDKCFKNYFASRTVYESIKDMKTVGIIREDKQQKIWEIAEPVGVIAGIIPTTNPTSTVIFKAMIALKSRNAIVFSPHPSAVRCTNEAAKIMHQAAVAAGAPEGVIGCILNVSMGATTELMKHPSVALILATGGSALVKAAYSSGKPALGVGPGNVPAFVERSADLPTAAEYIVMGKTFDNGTICASEQAVVAEECIADELTTHLQRYGAYFLDSEEVQKVSKVVMLPNGGVNPKVVGKEPKFIAQLAGISIPDQTKCLVAPLAGVGPQWPLSYEKLTTVLGFYRVADWHVGCERCLQLLEAGGIGHSLAIHCNNEAIIREFALKKPINRLLVNTPAAMGGVGATTGLSPSFTLGCGTWAGSSVSENVTPLHLINIKRVAWHQRIPERKPVEPMKVEGMTPAASNPTAPTAQSDAQLVQEIVDQVMKHLNSIKC</sequence>
<dbReference type="Proteomes" id="UP000238916">
    <property type="component" value="Unassembled WGS sequence"/>
</dbReference>
<reference evidence="4" key="1">
    <citation type="submission" date="2018-02" db="EMBL/GenBank/DDBJ databases">
        <authorList>
            <person name="Hausmann B."/>
        </authorList>
    </citation>
    <scope>NUCLEOTIDE SEQUENCE [LARGE SCALE GENOMIC DNA]</scope>
    <source>
        <strain evidence="4">Peat soil MAG SbF1</strain>
    </source>
</reference>